<dbReference type="EMBL" id="PDNB01000002">
    <property type="protein sequence ID" value="PGH18796.1"/>
    <property type="molecule type" value="Genomic_DNA"/>
</dbReference>
<dbReference type="Pfam" id="PF00172">
    <property type="entry name" value="Zn_clus"/>
    <property type="match status" value="1"/>
</dbReference>
<dbReference type="Proteomes" id="UP000223968">
    <property type="component" value="Unassembled WGS sequence"/>
</dbReference>
<reference evidence="7 8" key="1">
    <citation type="submission" date="2017-10" db="EMBL/GenBank/DDBJ databases">
        <title>Comparative genomics in systemic dimorphic fungi from Ajellomycetaceae.</title>
        <authorList>
            <person name="Munoz J.F."/>
            <person name="Mcewen J.G."/>
            <person name="Clay O.K."/>
            <person name="Cuomo C.A."/>
        </authorList>
    </citation>
    <scope>NUCLEOTIDE SEQUENCE [LARGE SCALE GENOMIC DNA]</scope>
    <source>
        <strain evidence="7 8">UAMH5409</strain>
    </source>
</reference>
<evidence type="ECO:0000256" key="2">
    <source>
        <dbReference type="ARBA" id="ARBA00023125"/>
    </source>
</evidence>
<dbReference type="Gene3D" id="4.10.240.10">
    <property type="entry name" value="Zn(2)-C6 fungal-type DNA-binding domain"/>
    <property type="match status" value="1"/>
</dbReference>
<protein>
    <recommendedName>
        <fullName evidence="6">Zn(2)-C6 fungal-type domain-containing protein</fullName>
    </recommendedName>
</protein>
<dbReference type="PROSITE" id="PS00463">
    <property type="entry name" value="ZN2_CY6_FUNGAL_1"/>
    <property type="match status" value="1"/>
</dbReference>
<keyword evidence="1" id="KW-0805">Transcription regulation</keyword>
<dbReference type="AlphaFoldDB" id="A0A2B7YB83"/>
<organism evidence="7 8">
    <name type="scientific">Helicocarpus griseus UAMH5409</name>
    <dbReference type="NCBI Taxonomy" id="1447875"/>
    <lineage>
        <taxon>Eukaryota</taxon>
        <taxon>Fungi</taxon>
        <taxon>Dikarya</taxon>
        <taxon>Ascomycota</taxon>
        <taxon>Pezizomycotina</taxon>
        <taxon>Eurotiomycetes</taxon>
        <taxon>Eurotiomycetidae</taxon>
        <taxon>Onygenales</taxon>
        <taxon>Ajellomycetaceae</taxon>
        <taxon>Helicocarpus</taxon>
    </lineage>
</organism>
<evidence type="ECO:0000256" key="5">
    <source>
        <dbReference type="SAM" id="MobiDB-lite"/>
    </source>
</evidence>
<dbReference type="InterPro" id="IPR001138">
    <property type="entry name" value="Zn2Cys6_DnaBD"/>
</dbReference>
<proteinExistence type="predicted"/>
<evidence type="ECO:0000256" key="3">
    <source>
        <dbReference type="ARBA" id="ARBA00023163"/>
    </source>
</evidence>
<dbReference type="GO" id="GO:0008270">
    <property type="term" value="F:zinc ion binding"/>
    <property type="evidence" value="ECO:0007669"/>
    <property type="project" value="InterPro"/>
</dbReference>
<keyword evidence="4" id="KW-0539">Nucleus</keyword>
<dbReference type="InterPro" id="IPR053157">
    <property type="entry name" value="Sterol_Uptake_Regulator"/>
</dbReference>
<dbReference type="Pfam" id="PF11951">
    <property type="entry name" value="Fungal_trans_2"/>
    <property type="match status" value="1"/>
</dbReference>
<keyword evidence="3" id="KW-0804">Transcription</keyword>
<dbReference type="PROSITE" id="PS50048">
    <property type="entry name" value="ZN2_CY6_FUNGAL_2"/>
    <property type="match status" value="1"/>
</dbReference>
<evidence type="ECO:0000313" key="8">
    <source>
        <dbReference type="Proteomes" id="UP000223968"/>
    </source>
</evidence>
<feature type="domain" description="Zn(2)-C6 fungal-type" evidence="6">
    <location>
        <begin position="47"/>
        <end position="77"/>
    </location>
</feature>
<dbReference type="STRING" id="1447875.A0A2B7YB83"/>
<keyword evidence="2" id="KW-0238">DNA-binding</keyword>
<sequence>MCSVSRRPSSSRSQGGREQSWSYRSSSPDPETSNHRSRRPHRKSKAGCLVCKRRRVKCDETKPSCRRCQVHGVSCHYRSSDSQDTERNRALEILGEDAPPTADMFSMTLMVTARSITDLLKAENGPEGSNVGREYIGALHHFELFTSHTLGAPIARYIIRSQVLPLALSSPHVMHGLIAISKTHLHRLAPGYKGGAVDEVYHWQRTITLFQQEIMLPINQHNMNAVISTCMILAVLAFTCDDTKTAGSWIFSQTAGATNWLYVQGGLSAILSKYQDQADQNIWVPVINDADDHKGTISDDRPGPEGIPAGFVELCGIEEDSNRENNPYHAPLRVMANLQNIEPSSATFSKLVTFVGEVNHSYRELLRKKDPRALLILSHWFAMMCAVDQWWVQNRVRSECWAICRFLEKHSDVRIRRLLEFPARSCGYL</sequence>
<accession>A0A2B7YB83</accession>
<dbReference type="PANTHER" id="PTHR47784:SF9">
    <property type="entry name" value="ZN(II)2CYS6 TRANSCRIPTION FACTOR (EUROFUNG)"/>
    <property type="match status" value="1"/>
</dbReference>
<keyword evidence="8" id="KW-1185">Reference proteome</keyword>
<dbReference type="SUPFAM" id="SSF57701">
    <property type="entry name" value="Zn2/Cys6 DNA-binding domain"/>
    <property type="match status" value="1"/>
</dbReference>
<feature type="compositionally biased region" description="Low complexity" evidence="5">
    <location>
        <begin position="1"/>
        <end position="22"/>
    </location>
</feature>
<feature type="region of interest" description="Disordered" evidence="5">
    <location>
        <begin position="1"/>
        <end position="44"/>
    </location>
</feature>
<gene>
    <name evidence="7" type="ORF">AJ79_00209</name>
</gene>
<name>A0A2B7YB83_9EURO</name>
<dbReference type="PRINTS" id="PR00755">
    <property type="entry name" value="AFLATOXINBRP"/>
</dbReference>
<dbReference type="SMART" id="SM00066">
    <property type="entry name" value="GAL4"/>
    <property type="match status" value="1"/>
</dbReference>
<dbReference type="OrthoDB" id="416217at2759"/>
<dbReference type="InterPro" id="IPR021858">
    <property type="entry name" value="Fun_TF"/>
</dbReference>
<dbReference type="GO" id="GO:0001228">
    <property type="term" value="F:DNA-binding transcription activator activity, RNA polymerase II-specific"/>
    <property type="evidence" value="ECO:0007669"/>
    <property type="project" value="TreeGrafter"/>
</dbReference>
<evidence type="ECO:0000259" key="6">
    <source>
        <dbReference type="PROSITE" id="PS50048"/>
    </source>
</evidence>
<dbReference type="InterPro" id="IPR036864">
    <property type="entry name" value="Zn2-C6_fun-type_DNA-bd_sf"/>
</dbReference>
<evidence type="ECO:0000313" key="7">
    <source>
        <dbReference type="EMBL" id="PGH18796.1"/>
    </source>
</evidence>
<evidence type="ECO:0000256" key="1">
    <source>
        <dbReference type="ARBA" id="ARBA00023015"/>
    </source>
</evidence>
<dbReference type="CDD" id="cd00067">
    <property type="entry name" value="GAL4"/>
    <property type="match status" value="1"/>
</dbReference>
<evidence type="ECO:0000256" key="4">
    <source>
        <dbReference type="ARBA" id="ARBA00023242"/>
    </source>
</evidence>
<dbReference type="PANTHER" id="PTHR47784">
    <property type="entry name" value="STEROL UPTAKE CONTROL PROTEIN 2"/>
    <property type="match status" value="1"/>
</dbReference>
<comment type="caution">
    <text evidence="7">The sequence shown here is derived from an EMBL/GenBank/DDBJ whole genome shotgun (WGS) entry which is preliminary data.</text>
</comment>
<feature type="compositionally biased region" description="Basic residues" evidence="5">
    <location>
        <begin position="35"/>
        <end position="44"/>
    </location>
</feature>
<dbReference type="GO" id="GO:0003677">
    <property type="term" value="F:DNA binding"/>
    <property type="evidence" value="ECO:0007669"/>
    <property type="project" value="UniProtKB-KW"/>
</dbReference>